<evidence type="ECO:0008006" key="4">
    <source>
        <dbReference type="Google" id="ProtNLM"/>
    </source>
</evidence>
<protein>
    <recommendedName>
        <fullName evidence="4">FAS1 domain-containing protein</fullName>
    </recommendedName>
</protein>
<dbReference type="RefSeq" id="XP_020121318.1">
    <property type="nucleotide sequence ID" value="XM_020266254.1"/>
</dbReference>
<organism evidence="2 3">
    <name type="scientific">Talaromyces atroroseus</name>
    <dbReference type="NCBI Taxonomy" id="1441469"/>
    <lineage>
        <taxon>Eukaryota</taxon>
        <taxon>Fungi</taxon>
        <taxon>Dikarya</taxon>
        <taxon>Ascomycota</taxon>
        <taxon>Pezizomycotina</taxon>
        <taxon>Eurotiomycetes</taxon>
        <taxon>Eurotiomycetidae</taxon>
        <taxon>Eurotiales</taxon>
        <taxon>Trichocomaceae</taxon>
        <taxon>Talaromyces</taxon>
        <taxon>Talaromyces sect. Trachyspermi</taxon>
    </lineage>
</organism>
<proteinExistence type="predicted"/>
<reference evidence="2 3" key="1">
    <citation type="submission" date="2015-06" db="EMBL/GenBank/DDBJ databases">
        <title>Talaromyces atroroseus IBT 11181 draft genome.</title>
        <authorList>
            <person name="Rasmussen K.B."/>
            <person name="Rasmussen S."/>
            <person name="Petersen B."/>
            <person name="Sicheritz-Ponten T."/>
            <person name="Mortensen U.H."/>
            <person name="Thrane U."/>
        </authorList>
    </citation>
    <scope>NUCLEOTIDE SEQUENCE [LARGE SCALE GENOMIC DNA]</scope>
    <source>
        <strain evidence="2 3">IBT 11181</strain>
    </source>
</reference>
<gene>
    <name evidence="2" type="ORF">UA08_03155</name>
</gene>
<dbReference type="EMBL" id="LFMY01000004">
    <property type="protein sequence ID" value="OKL61197.1"/>
    <property type="molecule type" value="Genomic_DNA"/>
</dbReference>
<keyword evidence="3" id="KW-1185">Reference proteome</keyword>
<evidence type="ECO:0000313" key="3">
    <source>
        <dbReference type="Proteomes" id="UP000214365"/>
    </source>
</evidence>
<evidence type="ECO:0000256" key="1">
    <source>
        <dbReference type="SAM" id="SignalP"/>
    </source>
</evidence>
<dbReference type="Proteomes" id="UP000214365">
    <property type="component" value="Unassembled WGS sequence"/>
</dbReference>
<sequence length="162" mass="16848">MKFSNVLAPIVFLGMSHVVSAETSITNAEKYLSSVGITDTGITGTQATSLAYALESAYSSIETRSQYTSAWSVMATAISSDTFESLASSGYKHIVTTAEPAWFTGLPDSVKSELLLEQSQLDSVEMSVLSKSTSTSKGDAPQNTLAAGGFFAAGLLGVAALL</sequence>
<keyword evidence="1" id="KW-0732">Signal</keyword>
<feature type="signal peptide" evidence="1">
    <location>
        <begin position="1"/>
        <end position="21"/>
    </location>
</feature>
<accession>A0A225B5K1</accession>
<feature type="chain" id="PRO_5013075954" description="FAS1 domain-containing protein" evidence="1">
    <location>
        <begin position="22"/>
        <end position="162"/>
    </location>
</feature>
<evidence type="ECO:0000313" key="2">
    <source>
        <dbReference type="EMBL" id="OKL61197.1"/>
    </source>
</evidence>
<dbReference type="AlphaFoldDB" id="A0A225B5K1"/>
<comment type="caution">
    <text evidence="2">The sequence shown here is derived from an EMBL/GenBank/DDBJ whole genome shotgun (WGS) entry which is preliminary data.</text>
</comment>
<dbReference type="GeneID" id="31002910"/>
<name>A0A225B5K1_TALAT</name>